<gene>
    <name evidence="6" type="primary">prfB</name>
    <name evidence="9" type="ORF">GKO46_09980</name>
    <name evidence="10" type="ORF">GKO48_11560</name>
</gene>
<organism evidence="10 11">
    <name type="scientific">Candidatus Lucifugimonas marina</name>
    <dbReference type="NCBI Taxonomy" id="3038979"/>
    <lineage>
        <taxon>Bacteria</taxon>
        <taxon>Bacillati</taxon>
        <taxon>Chloroflexota</taxon>
        <taxon>Dehalococcoidia</taxon>
        <taxon>SAR202 cluster</taxon>
        <taxon>Candidatus Lucifugimonadales</taxon>
        <taxon>Candidatus Lucifugimonadaceae</taxon>
        <taxon>Candidatus Lucifugimonas</taxon>
    </lineage>
</organism>
<evidence type="ECO:0000313" key="9">
    <source>
        <dbReference type="EMBL" id="MDG0867396.1"/>
    </source>
</evidence>
<feature type="modified residue" description="N5-methylglutamine" evidence="6">
    <location>
        <position position="249"/>
    </location>
</feature>
<feature type="coiled-coil region" evidence="7">
    <location>
        <begin position="1"/>
        <end position="28"/>
    </location>
</feature>
<dbReference type="AlphaFoldDB" id="A0AAJ6CW33"/>
<evidence type="ECO:0000256" key="1">
    <source>
        <dbReference type="ARBA" id="ARBA00002613"/>
    </source>
</evidence>
<evidence type="ECO:0000256" key="6">
    <source>
        <dbReference type="HAMAP-Rule" id="MF_00094"/>
    </source>
</evidence>
<comment type="function">
    <text evidence="1 6">Peptide chain release factor 2 directs the termination of translation in response to the peptide chain termination codons UGA and UAA.</text>
</comment>
<keyword evidence="6" id="KW-0963">Cytoplasm</keyword>
<evidence type="ECO:0000313" key="10">
    <source>
        <dbReference type="EMBL" id="WFG40804.1"/>
    </source>
</evidence>
<dbReference type="InterPro" id="IPR000352">
    <property type="entry name" value="Pep_chain_release_fac_I"/>
</dbReference>
<dbReference type="Proteomes" id="UP001321249">
    <property type="component" value="Unassembled WGS sequence"/>
</dbReference>
<dbReference type="EMBL" id="CP046147">
    <property type="protein sequence ID" value="WFG40804.1"/>
    <property type="molecule type" value="Genomic_DNA"/>
</dbReference>
<feature type="domain" description="Peptide chain release factor" evidence="8">
    <location>
        <begin position="82"/>
        <end position="192"/>
    </location>
</feature>
<dbReference type="EMBL" id="WMBE01000003">
    <property type="protein sequence ID" value="MDG0867396.1"/>
    <property type="molecule type" value="Genomic_DNA"/>
</dbReference>
<dbReference type="SMART" id="SM00937">
    <property type="entry name" value="PCRF"/>
    <property type="match status" value="1"/>
</dbReference>
<dbReference type="PANTHER" id="PTHR43116:SF3">
    <property type="entry name" value="CLASS I PEPTIDE CHAIN RELEASE FACTOR"/>
    <property type="match status" value="1"/>
</dbReference>
<evidence type="ECO:0000256" key="4">
    <source>
        <dbReference type="ARBA" id="ARBA00022481"/>
    </source>
</evidence>
<dbReference type="InterPro" id="IPR004374">
    <property type="entry name" value="PrfB"/>
</dbReference>
<dbReference type="NCBIfam" id="TIGR00020">
    <property type="entry name" value="prfB"/>
    <property type="match status" value="1"/>
</dbReference>
<dbReference type="GO" id="GO:0016149">
    <property type="term" value="F:translation release factor activity, codon specific"/>
    <property type="evidence" value="ECO:0007669"/>
    <property type="project" value="UniProtKB-UniRule"/>
</dbReference>
<keyword evidence="11" id="KW-1185">Reference proteome</keyword>
<dbReference type="PANTHER" id="PTHR43116">
    <property type="entry name" value="PEPTIDE CHAIN RELEASE FACTOR 2"/>
    <property type="match status" value="1"/>
</dbReference>
<dbReference type="InterPro" id="IPR005139">
    <property type="entry name" value="PCRF"/>
</dbReference>
<evidence type="ECO:0000256" key="2">
    <source>
        <dbReference type="ARBA" id="ARBA00010835"/>
    </source>
</evidence>
<protein>
    <recommendedName>
        <fullName evidence="3 6">Peptide chain release factor 2</fullName>
        <shortName evidence="6">RF-2</shortName>
    </recommendedName>
</protein>
<dbReference type="Pfam" id="PF00472">
    <property type="entry name" value="RF-1"/>
    <property type="match status" value="1"/>
</dbReference>
<evidence type="ECO:0000256" key="5">
    <source>
        <dbReference type="ARBA" id="ARBA00022917"/>
    </source>
</evidence>
<dbReference type="Pfam" id="PF03462">
    <property type="entry name" value="PCRF"/>
    <property type="match status" value="1"/>
</dbReference>
<evidence type="ECO:0000313" key="11">
    <source>
        <dbReference type="Proteomes" id="UP001219901"/>
    </source>
</evidence>
<reference evidence="11 12" key="1">
    <citation type="submission" date="2019-11" db="EMBL/GenBank/DDBJ databases">
        <authorList>
            <person name="Cho J.-C."/>
        </authorList>
    </citation>
    <scope>NUCLEOTIDE SEQUENCE [LARGE SCALE GENOMIC DNA]</scope>
    <source>
        <strain evidence="10 11">JH1073</strain>
        <strain evidence="9 12">JH702</strain>
    </source>
</reference>
<dbReference type="Gene3D" id="1.20.58.410">
    <property type="entry name" value="Release factor"/>
    <property type="match status" value="1"/>
</dbReference>
<keyword evidence="5 6" id="KW-0648">Protein biosynthesis</keyword>
<sequence>MRTLLGDAEELNSRVEQIVRRLDLTELQRNVDSLEKEATEPGFWDNPDHAQSKMQKLAAVRGELETWTNLSSEVASTVELFALAVEEGDDALGAQLATDLKKFSKSVESLEFELQLSGEYDARPAILYVKQGAGGVDAQDWAEILVRMYTRWAERRGFAADVLDLTPGDEAGVKSATIKIDGKYAYGYLRSERGVHRLVRLSPFDADHRRHTSFALVEVLPEADDREEVKINPDDLRVDVFRASGNGGQNVQKNSTAIRLTHLPTNLVVAVQNERSQAQNREVAMKILHSRLVDLDMQKKAEERAALKGEHISAEFGRQVRSYVQHPYQMVKDHRTDFQTPDAQGVLDGDLDDLLKSYLSSQMESASVGSSE</sequence>
<dbReference type="GO" id="GO:0005737">
    <property type="term" value="C:cytoplasm"/>
    <property type="evidence" value="ECO:0007669"/>
    <property type="project" value="UniProtKB-SubCell"/>
</dbReference>
<dbReference type="HAMAP" id="MF_00094">
    <property type="entry name" value="Rel_fac_2"/>
    <property type="match status" value="1"/>
</dbReference>
<dbReference type="Proteomes" id="UP001219901">
    <property type="component" value="Chromosome"/>
</dbReference>
<name>A0AAJ6CW33_9CHLR</name>
<accession>A0AAJ6CW33</accession>
<comment type="similarity">
    <text evidence="2 6">Belongs to the prokaryotic/mitochondrial release factor family.</text>
</comment>
<proteinExistence type="inferred from homology"/>
<dbReference type="RefSeq" id="WP_342826540.1">
    <property type="nucleotide sequence ID" value="NZ_CP046146.1"/>
</dbReference>
<dbReference type="InterPro" id="IPR045853">
    <property type="entry name" value="Pep_chain_release_fac_I_sf"/>
</dbReference>
<keyword evidence="4 6" id="KW-0488">Methylation</keyword>
<evidence type="ECO:0000256" key="7">
    <source>
        <dbReference type="SAM" id="Coils"/>
    </source>
</evidence>
<reference evidence="10" key="2">
    <citation type="journal article" date="2023" name="Nat. Commun.">
        <title>Cultivation of marine bacteria of the SAR202 clade.</title>
        <authorList>
            <person name="Lim Y."/>
            <person name="Seo J.H."/>
            <person name="Giovannoni S.J."/>
            <person name="Kang I."/>
            <person name="Cho J.C."/>
        </authorList>
    </citation>
    <scope>NUCLEOTIDE SEQUENCE</scope>
    <source>
        <strain evidence="10">JH1073</strain>
    </source>
</reference>
<dbReference type="SUPFAM" id="SSF75620">
    <property type="entry name" value="Release factor"/>
    <property type="match status" value="1"/>
</dbReference>
<comment type="subcellular location">
    <subcellularLocation>
        <location evidence="6">Cytoplasm</location>
    </subcellularLocation>
</comment>
<evidence type="ECO:0000256" key="3">
    <source>
        <dbReference type="ARBA" id="ARBA00019192"/>
    </source>
</evidence>
<comment type="PTM">
    <text evidence="6">Methylated by PrmC. Methylation increases the termination efficiency of RF2.</text>
</comment>
<dbReference type="Gene3D" id="3.30.160.20">
    <property type="match status" value="1"/>
</dbReference>
<reference evidence="11" key="3">
    <citation type="submission" date="2023-06" db="EMBL/GenBank/DDBJ databases">
        <title>Pangenomics reveal diversification of enzyme families and niche specialization in globally abundant SAR202 bacteria.</title>
        <authorList>
            <person name="Saw J.H.W."/>
        </authorList>
    </citation>
    <scope>NUCLEOTIDE SEQUENCE [LARGE SCALE GENOMIC DNA]</scope>
    <source>
        <strain evidence="11">JH1073</strain>
    </source>
</reference>
<keyword evidence="7" id="KW-0175">Coiled coil</keyword>
<evidence type="ECO:0000313" key="12">
    <source>
        <dbReference type="Proteomes" id="UP001321249"/>
    </source>
</evidence>
<dbReference type="Gene3D" id="3.30.70.1660">
    <property type="match status" value="1"/>
</dbReference>
<evidence type="ECO:0000259" key="8">
    <source>
        <dbReference type="SMART" id="SM00937"/>
    </source>
</evidence>